<dbReference type="Proteomes" id="UP000625711">
    <property type="component" value="Unassembled WGS sequence"/>
</dbReference>
<dbReference type="EMBL" id="JAACXV010014584">
    <property type="protein sequence ID" value="KAF7265871.1"/>
    <property type="molecule type" value="Genomic_DNA"/>
</dbReference>
<reference evidence="1" key="1">
    <citation type="submission" date="2020-08" db="EMBL/GenBank/DDBJ databases">
        <title>Genome sequencing and assembly of the red palm weevil Rhynchophorus ferrugineus.</title>
        <authorList>
            <person name="Dias G.B."/>
            <person name="Bergman C.M."/>
            <person name="Manee M."/>
        </authorList>
    </citation>
    <scope>NUCLEOTIDE SEQUENCE</scope>
    <source>
        <strain evidence="1">AA-2017</strain>
        <tissue evidence="1">Whole larva</tissue>
    </source>
</reference>
<evidence type="ECO:0000313" key="2">
    <source>
        <dbReference type="Proteomes" id="UP000625711"/>
    </source>
</evidence>
<gene>
    <name evidence="1" type="ORF">GWI33_020940</name>
</gene>
<protein>
    <submittedName>
        <fullName evidence="1">Uncharacterized protein</fullName>
    </submittedName>
</protein>
<evidence type="ECO:0000313" key="1">
    <source>
        <dbReference type="EMBL" id="KAF7265871.1"/>
    </source>
</evidence>
<proteinExistence type="predicted"/>
<dbReference type="OrthoDB" id="6738045at2759"/>
<comment type="caution">
    <text evidence="1">The sequence shown here is derived from an EMBL/GenBank/DDBJ whole genome shotgun (WGS) entry which is preliminary data.</text>
</comment>
<accession>A0A834LZ61</accession>
<keyword evidence="2" id="KW-1185">Reference proteome</keyword>
<organism evidence="1 2">
    <name type="scientific">Rhynchophorus ferrugineus</name>
    <name type="common">Red palm weevil</name>
    <name type="synonym">Curculio ferrugineus</name>
    <dbReference type="NCBI Taxonomy" id="354439"/>
    <lineage>
        <taxon>Eukaryota</taxon>
        <taxon>Metazoa</taxon>
        <taxon>Ecdysozoa</taxon>
        <taxon>Arthropoda</taxon>
        <taxon>Hexapoda</taxon>
        <taxon>Insecta</taxon>
        <taxon>Pterygota</taxon>
        <taxon>Neoptera</taxon>
        <taxon>Endopterygota</taxon>
        <taxon>Coleoptera</taxon>
        <taxon>Polyphaga</taxon>
        <taxon>Cucujiformia</taxon>
        <taxon>Curculionidae</taxon>
        <taxon>Dryophthorinae</taxon>
        <taxon>Rhynchophorus</taxon>
    </lineage>
</organism>
<dbReference type="AlphaFoldDB" id="A0A834LZ61"/>
<name>A0A834LZ61_RHYFE</name>
<sequence length="136" mass="15990">MDLIKYIKALNSETEWLMWKHKIRNLLDYHEGALDAIDGKLVKPSALVADADDKIVKNHKVKSDLYRRANSYAKFMITCADAVYQKIMDKEAAYEVWETLYQNFETSSKYHLFKICTDFFAFGWIQGEDRNHTLQN</sequence>